<dbReference type="SUPFAM" id="SSF103088">
    <property type="entry name" value="OmpA-like"/>
    <property type="match status" value="1"/>
</dbReference>
<feature type="compositionally biased region" description="Low complexity" evidence="5">
    <location>
        <begin position="619"/>
        <end position="631"/>
    </location>
</feature>
<evidence type="ECO:0000259" key="7">
    <source>
        <dbReference type="PROSITE" id="PS50914"/>
    </source>
</evidence>
<dbReference type="PANTHER" id="PTHR30329:SF21">
    <property type="entry name" value="LIPOPROTEIN YIAD-RELATED"/>
    <property type="match status" value="1"/>
</dbReference>
<feature type="region of interest" description="Disordered" evidence="5">
    <location>
        <begin position="603"/>
        <end position="683"/>
    </location>
</feature>
<dbReference type="InterPro" id="IPR006665">
    <property type="entry name" value="OmpA-like"/>
</dbReference>
<feature type="domain" description="BON" evidence="7">
    <location>
        <begin position="27"/>
        <end position="96"/>
    </location>
</feature>
<dbReference type="CDD" id="cd07185">
    <property type="entry name" value="OmpA_C-like"/>
    <property type="match status" value="1"/>
</dbReference>
<dbReference type="Pfam" id="PF00691">
    <property type="entry name" value="OmpA"/>
    <property type="match status" value="1"/>
</dbReference>
<comment type="caution">
    <text evidence="9">The sequence shown here is derived from an EMBL/GenBank/DDBJ whole genome shotgun (WGS) entry which is preliminary data.</text>
</comment>
<dbReference type="Gene3D" id="3.30.1330.60">
    <property type="entry name" value="OmpA-like domain"/>
    <property type="match status" value="1"/>
</dbReference>
<keyword evidence="2 4" id="KW-0472">Membrane</keyword>
<evidence type="ECO:0000313" key="10">
    <source>
        <dbReference type="Proteomes" id="UP000436016"/>
    </source>
</evidence>
<sequence length="683" mass="71719">MRFIAPLFALVSLALCALAANYIATRTVAHIETTTQARITTALRAAGEDWAKVDTDGSIVRLSGEAQDEGRRFRAREIALQLVSARRIVDEVTIAPKVDTDVPEFTLEILRNLNEVSLIGLVPTDNGRGPVMSALDALGSSDVTDMLDEAQYDVPDGWGDSLDFGLQLLAELDRTKISITPGRVIVSAVALSDAERRDLSAKLNGLRPESVELALNISAPRPVITPFELTYRLEDGTGELAPCVALTEEGRNRILRTAAGEGTLAPPACRVGLGAPTPLWPQAVGLGISAVKSLGGGSITFRDTDVVLDGPLGADPDEFAQVTEDLRAALPPLFSLSATLPEPEDSTNPGGRVSVPTFVAELTPERTVILRGSIQDSMSQKAVETYAASLFGFGQVEDRTRVIADMPAGWPGRVLSGIEALSLLNSGQLIVTPGNVSVSGRSASESIDEEMSDVLRLRLGADARFTTSVVFDPALVVEEAQPDQTDCGLLIEEILNVRQITFAPSSDEIDAESQQVIDEIAAVLRLCPGAPFEVAGHTDSQGGELSNQALSQRRADAVLDALLEREVPTSSMTAKGYGEAVPIADNGTEEGRQINRRIEFTLIEDDPEGDADGGDAADTDVTGGTDPAAEADAAEADGAEADGADGSDDGGDGSETDAGDADADTAAAEDSDATTDDTQTESN</sequence>
<organism evidence="9 10">
    <name type="scientific">Oceanomicrobium pacificus</name>
    <dbReference type="NCBI Taxonomy" id="2692916"/>
    <lineage>
        <taxon>Bacteria</taxon>
        <taxon>Pseudomonadati</taxon>
        <taxon>Pseudomonadota</taxon>
        <taxon>Alphaproteobacteria</taxon>
        <taxon>Rhodobacterales</taxon>
        <taxon>Paracoccaceae</taxon>
        <taxon>Oceanomicrobium</taxon>
    </lineage>
</organism>
<feature type="compositionally biased region" description="Acidic residues" evidence="5">
    <location>
        <begin position="603"/>
        <end position="618"/>
    </location>
</feature>
<dbReference type="InterPro" id="IPR006664">
    <property type="entry name" value="OMP_bac"/>
</dbReference>
<comment type="subcellular location">
    <subcellularLocation>
        <location evidence="1">Cell outer membrane</location>
    </subcellularLocation>
</comment>
<dbReference type="EMBL" id="WUWG01000008">
    <property type="protein sequence ID" value="MXU66789.1"/>
    <property type="molecule type" value="Genomic_DNA"/>
</dbReference>
<protein>
    <submittedName>
        <fullName evidence="9">OmpA family protein</fullName>
    </submittedName>
</protein>
<dbReference type="RefSeq" id="WP_160856460.1">
    <property type="nucleotide sequence ID" value="NZ_WUWG01000008.1"/>
</dbReference>
<evidence type="ECO:0000259" key="8">
    <source>
        <dbReference type="PROSITE" id="PS51123"/>
    </source>
</evidence>
<reference evidence="9 10" key="1">
    <citation type="submission" date="2019-12" db="EMBL/GenBank/DDBJ databases">
        <title>Strain KN286 was isolated from seawater, which was collected from Caroline Seamount in the tropical western Pacific.</title>
        <authorList>
            <person name="Wang Q."/>
        </authorList>
    </citation>
    <scope>NUCLEOTIDE SEQUENCE [LARGE SCALE GENOMIC DNA]</scope>
    <source>
        <strain evidence="9 10">KN286</strain>
    </source>
</reference>
<gene>
    <name evidence="9" type="ORF">GSH16_15170</name>
</gene>
<keyword evidence="3" id="KW-0998">Cell outer membrane</keyword>
<accession>A0A6B0TVQ5</accession>
<feature type="signal peptide" evidence="6">
    <location>
        <begin position="1"/>
        <end position="19"/>
    </location>
</feature>
<dbReference type="AlphaFoldDB" id="A0A6B0TVQ5"/>
<evidence type="ECO:0000256" key="1">
    <source>
        <dbReference type="ARBA" id="ARBA00004442"/>
    </source>
</evidence>
<proteinExistence type="predicted"/>
<dbReference type="PRINTS" id="PR01021">
    <property type="entry name" value="OMPADOMAIN"/>
</dbReference>
<dbReference type="PANTHER" id="PTHR30329">
    <property type="entry name" value="STATOR ELEMENT OF FLAGELLAR MOTOR COMPLEX"/>
    <property type="match status" value="1"/>
</dbReference>
<dbReference type="InterPro" id="IPR050330">
    <property type="entry name" value="Bact_OuterMem_StrucFunc"/>
</dbReference>
<dbReference type="PROSITE" id="PS51123">
    <property type="entry name" value="OMPA_2"/>
    <property type="match status" value="1"/>
</dbReference>
<evidence type="ECO:0000256" key="6">
    <source>
        <dbReference type="SAM" id="SignalP"/>
    </source>
</evidence>
<feature type="compositionally biased region" description="Acidic residues" evidence="5">
    <location>
        <begin position="632"/>
        <end position="683"/>
    </location>
</feature>
<keyword evidence="6" id="KW-0732">Signal</keyword>
<dbReference type="InterPro" id="IPR007055">
    <property type="entry name" value="BON_dom"/>
</dbReference>
<evidence type="ECO:0000256" key="3">
    <source>
        <dbReference type="ARBA" id="ARBA00023237"/>
    </source>
</evidence>
<dbReference type="Proteomes" id="UP000436016">
    <property type="component" value="Unassembled WGS sequence"/>
</dbReference>
<name>A0A6B0TVQ5_9RHOB</name>
<dbReference type="PROSITE" id="PS50914">
    <property type="entry name" value="BON"/>
    <property type="match status" value="1"/>
</dbReference>
<dbReference type="GO" id="GO:0009279">
    <property type="term" value="C:cell outer membrane"/>
    <property type="evidence" value="ECO:0007669"/>
    <property type="project" value="UniProtKB-SubCell"/>
</dbReference>
<feature type="domain" description="OmpA-like" evidence="8">
    <location>
        <begin position="490"/>
        <end position="606"/>
    </location>
</feature>
<evidence type="ECO:0000256" key="4">
    <source>
        <dbReference type="PROSITE-ProRule" id="PRU00473"/>
    </source>
</evidence>
<evidence type="ECO:0000313" key="9">
    <source>
        <dbReference type="EMBL" id="MXU66789.1"/>
    </source>
</evidence>
<dbReference type="InterPro" id="IPR036737">
    <property type="entry name" value="OmpA-like_sf"/>
</dbReference>
<dbReference type="Gene3D" id="3.40.1520.20">
    <property type="match status" value="2"/>
</dbReference>
<evidence type="ECO:0000256" key="5">
    <source>
        <dbReference type="SAM" id="MobiDB-lite"/>
    </source>
</evidence>
<feature type="chain" id="PRO_5025437775" evidence="6">
    <location>
        <begin position="20"/>
        <end position="683"/>
    </location>
</feature>
<keyword evidence="10" id="KW-1185">Reference proteome</keyword>
<evidence type="ECO:0000256" key="2">
    <source>
        <dbReference type="ARBA" id="ARBA00023136"/>
    </source>
</evidence>